<gene>
    <name evidence="3" type="ORF">GX50_01931</name>
</gene>
<reference evidence="3 4" key="1">
    <citation type="submission" date="2017-10" db="EMBL/GenBank/DDBJ databases">
        <title>Comparative genomics in systemic dimorphic fungi from Ajellomycetaceae.</title>
        <authorList>
            <person name="Munoz J.F."/>
            <person name="Mcewen J.G."/>
            <person name="Clay O.K."/>
            <person name="Cuomo C.A."/>
        </authorList>
    </citation>
    <scope>NUCLEOTIDE SEQUENCE [LARGE SCALE GENOMIC DNA]</scope>
    <source>
        <strain evidence="3 4">UAMH4076</strain>
    </source>
</reference>
<dbReference type="InterPro" id="IPR013024">
    <property type="entry name" value="GGCT-like"/>
</dbReference>
<dbReference type="AlphaFoldDB" id="A0A2B7ZNL7"/>
<dbReference type="Pfam" id="PF00646">
    <property type="entry name" value="F-box"/>
    <property type="match status" value="1"/>
</dbReference>
<organism evidence="3 4">
    <name type="scientific">[Emmonsia] crescens</name>
    <dbReference type="NCBI Taxonomy" id="73230"/>
    <lineage>
        <taxon>Eukaryota</taxon>
        <taxon>Fungi</taxon>
        <taxon>Dikarya</taxon>
        <taxon>Ascomycota</taxon>
        <taxon>Pezizomycotina</taxon>
        <taxon>Eurotiomycetes</taxon>
        <taxon>Eurotiomycetidae</taxon>
        <taxon>Onygenales</taxon>
        <taxon>Ajellomycetaceae</taxon>
        <taxon>Emergomyces</taxon>
    </lineage>
</organism>
<dbReference type="VEuPathDB" id="FungiDB:EMCG_09057"/>
<dbReference type="SUPFAM" id="SSF81383">
    <property type="entry name" value="F-box domain"/>
    <property type="match status" value="1"/>
</dbReference>
<evidence type="ECO:0000256" key="1">
    <source>
        <dbReference type="SAM" id="MobiDB-lite"/>
    </source>
</evidence>
<feature type="region of interest" description="Disordered" evidence="1">
    <location>
        <begin position="1"/>
        <end position="22"/>
    </location>
</feature>
<dbReference type="EMBL" id="PDND01000025">
    <property type="protein sequence ID" value="PGH35235.1"/>
    <property type="molecule type" value="Genomic_DNA"/>
</dbReference>
<dbReference type="VEuPathDB" id="FungiDB:EMCG_09056"/>
<dbReference type="InterPro" id="IPR036047">
    <property type="entry name" value="F-box-like_dom_sf"/>
</dbReference>
<name>A0A2B7ZNL7_9EURO</name>
<dbReference type="Gene3D" id="3.10.490.10">
    <property type="entry name" value="Gamma-glutamyl cyclotransferase-like"/>
    <property type="match status" value="1"/>
</dbReference>
<evidence type="ECO:0000313" key="4">
    <source>
        <dbReference type="Proteomes" id="UP000226031"/>
    </source>
</evidence>
<dbReference type="Pfam" id="PF06094">
    <property type="entry name" value="GGACT"/>
    <property type="match status" value="1"/>
</dbReference>
<dbReference type="CDD" id="cd09917">
    <property type="entry name" value="F-box_SF"/>
    <property type="match status" value="1"/>
</dbReference>
<protein>
    <recommendedName>
        <fullName evidence="2">F-box domain-containing protein</fullName>
    </recommendedName>
</protein>
<feature type="compositionally biased region" description="Basic and acidic residues" evidence="1">
    <location>
        <begin position="1"/>
        <end position="10"/>
    </location>
</feature>
<keyword evidence="4" id="KW-1185">Reference proteome</keyword>
<accession>A0A2B7ZNL7</accession>
<dbReference type="PROSITE" id="PS50181">
    <property type="entry name" value="FBOX"/>
    <property type="match status" value="1"/>
</dbReference>
<feature type="domain" description="F-box" evidence="2">
    <location>
        <begin position="234"/>
        <end position="285"/>
    </location>
</feature>
<dbReference type="InterPro" id="IPR001810">
    <property type="entry name" value="F-box_dom"/>
</dbReference>
<sequence>MSREEKKDDSSESIWTDSQSAGPTYHAEELSTRSVCYAPSDWYSADWPSDGPKTGWYFFYGALTNESKLVAIICDEEPLVLRPAKVLGYKLMLRGVHLVLTDGSSTEEVQGKAFRVELPLHARRLRGYMAEALKVESCRIHFEDEDEDGEVVDGFAFIWDGMMSELRNIPAAPQTARIAAPENSPSVTTAAISSSIEMRARKFRAAIDRAKAVYLKKNQWCGYDEILLGRVSTSSCWDRLPVEIQISIFGRCRLQDVVNLRLASRAFSTLIDTHEQAISREYLQLRRHGSLPSPIDESRTYTRDPEDDVILLSDLFPPPKLENSAKDVYSFRYLWSLRRRQEVCSKLAKYLANSVLERYLQSDPAHRAVFTSKRDLQACHERGIAQLQFKLTPLMFYTLFFLETYARARSELQSDLYATYKAGRLPVAIQPVDRTLMFRKLQAKIVHSPPFTNTPTLVSTHHCIRLLVSYLQFTLSPEPPFHTSCDPWVSMLLTTSGLGRIAEFFAAEKGGGNNQRSMRKEFMRNMQADWDANRNDERASKVYGSGEESRQPPRVREIWFEAARDEMEVRGVVPHQTEDWVLVWEGAKISIGCRNCVGEDGWLA</sequence>
<comment type="caution">
    <text evidence="3">The sequence shown here is derived from an EMBL/GenBank/DDBJ whole genome shotgun (WGS) entry which is preliminary data.</text>
</comment>
<proteinExistence type="predicted"/>
<evidence type="ECO:0000313" key="3">
    <source>
        <dbReference type="EMBL" id="PGH35235.1"/>
    </source>
</evidence>
<dbReference type="Proteomes" id="UP000226031">
    <property type="component" value="Unassembled WGS sequence"/>
</dbReference>
<dbReference type="CDD" id="cd06661">
    <property type="entry name" value="GGCT_like"/>
    <property type="match status" value="1"/>
</dbReference>
<dbReference type="InterPro" id="IPR009288">
    <property type="entry name" value="AIG2-like_dom"/>
</dbReference>
<evidence type="ECO:0000259" key="2">
    <source>
        <dbReference type="PROSITE" id="PS50181"/>
    </source>
</evidence>